<comment type="function">
    <text evidence="10">FliG is one of three proteins (FliG, FliN, FliM) that forms the rotor-mounted switch complex (C ring), located at the base of the basal body. This complex interacts with the CheY and CheZ chemotaxis proteins, in addition to contacting components of the motor that determine the direction of flagellar rotation.</text>
</comment>
<keyword evidence="15" id="KW-1185">Reference proteome</keyword>
<dbReference type="InterPro" id="IPR023087">
    <property type="entry name" value="Flg_Motor_Flig_C"/>
</dbReference>
<keyword evidence="14" id="KW-0282">Flagellum</keyword>
<evidence type="ECO:0000259" key="12">
    <source>
        <dbReference type="Pfam" id="PF14841"/>
    </source>
</evidence>
<evidence type="ECO:0000256" key="10">
    <source>
        <dbReference type="ARBA" id="ARBA00025598"/>
    </source>
</evidence>
<evidence type="ECO:0000256" key="8">
    <source>
        <dbReference type="ARBA" id="ARBA00023136"/>
    </source>
</evidence>
<evidence type="ECO:0000256" key="3">
    <source>
        <dbReference type="ARBA" id="ARBA00010299"/>
    </source>
</evidence>
<feature type="domain" description="Flagellar motor switch protein FliG middle" evidence="12">
    <location>
        <begin position="139"/>
        <end position="210"/>
    </location>
</feature>
<evidence type="ECO:0000256" key="5">
    <source>
        <dbReference type="ARBA" id="ARBA00022475"/>
    </source>
</evidence>
<evidence type="ECO:0000256" key="9">
    <source>
        <dbReference type="ARBA" id="ARBA00023143"/>
    </source>
</evidence>
<feature type="domain" description="Flagellar motor switch protein FliG C-terminal" evidence="11">
    <location>
        <begin position="241"/>
        <end position="353"/>
    </location>
</feature>
<evidence type="ECO:0000313" key="15">
    <source>
        <dbReference type="Proteomes" id="UP000628984"/>
    </source>
</evidence>
<dbReference type="GO" id="GO:0003774">
    <property type="term" value="F:cytoskeletal motor activity"/>
    <property type="evidence" value="ECO:0007669"/>
    <property type="project" value="InterPro"/>
</dbReference>
<evidence type="ECO:0000259" key="11">
    <source>
        <dbReference type="Pfam" id="PF01706"/>
    </source>
</evidence>
<accession>A0A918IL52</accession>
<evidence type="ECO:0000256" key="7">
    <source>
        <dbReference type="ARBA" id="ARBA00022779"/>
    </source>
</evidence>
<keyword evidence="14" id="KW-0969">Cilium</keyword>
<name>A0A918IL52_9RHOB</name>
<keyword evidence="7" id="KW-0283">Flagellar rotation</keyword>
<dbReference type="SUPFAM" id="SSF48029">
    <property type="entry name" value="FliG"/>
    <property type="match status" value="2"/>
</dbReference>
<sequence length="360" mass="39173">MAQSQSVALARITPRRMPVAAGEAPRMPLSRRQKAAVIVRLLLAEGAPLPLSALPEALQAELAEQMGEMRLVDRSTVEQVASEFLSELEEVGLTFPAGLDGALSLMDGHISQATASRLRRQVGIRPDADPWDRIAALAPEQVAPLLDAESPEVAAILLSKLPVAKSARLLSQLPGERARRVAFAMSRTGNVDPRTVRRIGLSLLMQLDSQPPRAFDTPPQARVGAILNVAPEITREDVLRGLAEEDAGFAEEVRKAIFTYAHLPQRLSARDVPKLLRVVDQPTLITALSAAQGNPEREAATAFILENISPRMAQQLREEMAKRGKIPAKEGEAARTLLIEELRGLEAAGELRLRQPEEEE</sequence>
<evidence type="ECO:0000259" key="13">
    <source>
        <dbReference type="Pfam" id="PF14842"/>
    </source>
</evidence>
<dbReference type="PANTHER" id="PTHR30534">
    <property type="entry name" value="FLAGELLAR MOTOR SWITCH PROTEIN FLIG"/>
    <property type="match status" value="1"/>
</dbReference>
<dbReference type="InterPro" id="IPR032779">
    <property type="entry name" value="FliG_M"/>
</dbReference>
<evidence type="ECO:0000256" key="4">
    <source>
        <dbReference type="ARBA" id="ARBA00021870"/>
    </source>
</evidence>
<keyword evidence="14" id="KW-0966">Cell projection</keyword>
<evidence type="ECO:0000256" key="1">
    <source>
        <dbReference type="ARBA" id="ARBA00004117"/>
    </source>
</evidence>
<comment type="similarity">
    <text evidence="3">Belongs to the FliG family.</text>
</comment>
<dbReference type="Proteomes" id="UP000628984">
    <property type="component" value="Unassembled WGS sequence"/>
</dbReference>
<dbReference type="Pfam" id="PF01706">
    <property type="entry name" value="FliG_C"/>
    <property type="match status" value="1"/>
</dbReference>
<dbReference type="PANTHER" id="PTHR30534:SF0">
    <property type="entry name" value="FLAGELLAR MOTOR SWITCH PROTEIN FLIG"/>
    <property type="match status" value="1"/>
</dbReference>
<comment type="caution">
    <text evidence="14">The sequence shown here is derived from an EMBL/GenBank/DDBJ whole genome shotgun (WGS) entry which is preliminary data.</text>
</comment>
<evidence type="ECO:0000256" key="6">
    <source>
        <dbReference type="ARBA" id="ARBA00022500"/>
    </source>
</evidence>
<dbReference type="GO" id="GO:0005886">
    <property type="term" value="C:plasma membrane"/>
    <property type="evidence" value="ECO:0007669"/>
    <property type="project" value="UniProtKB-SubCell"/>
</dbReference>
<dbReference type="RefSeq" id="WP_189632052.1">
    <property type="nucleotide sequence ID" value="NZ_BMYQ01000001.1"/>
</dbReference>
<gene>
    <name evidence="14" type="ORF">GCM10011452_03240</name>
</gene>
<reference evidence="14" key="2">
    <citation type="submission" date="2020-09" db="EMBL/GenBank/DDBJ databases">
        <authorList>
            <person name="Sun Q."/>
            <person name="Kim S."/>
        </authorList>
    </citation>
    <scope>NUCLEOTIDE SEQUENCE</scope>
    <source>
        <strain evidence="14">KCTC 23714</strain>
    </source>
</reference>
<reference evidence="14" key="1">
    <citation type="journal article" date="2014" name="Int. J. Syst. Evol. Microbiol.">
        <title>Complete genome sequence of Corynebacterium casei LMG S-19264T (=DSM 44701T), isolated from a smear-ripened cheese.</title>
        <authorList>
            <consortium name="US DOE Joint Genome Institute (JGI-PGF)"/>
            <person name="Walter F."/>
            <person name="Albersmeier A."/>
            <person name="Kalinowski J."/>
            <person name="Ruckert C."/>
        </authorList>
    </citation>
    <scope>NUCLEOTIDE SEQUENCE</scope>
    <source>
        <strain evidence="14">KCTC 23714</strain>
    </source>
</reference>
<dbReference type="GO" id="GO:0006935">
    <property type="term" value="P:chemotaxis"/>
    <property type="evidence" value="ECO:0007669"/>
    <property type="project" value="UniProtKB-KW"/>
</dbReference>
<dbReference type="EMBL" id="BMYQ01000001">
    <property type="protein sequence ID" value="GGW21658.1"/>
    <property type="molecule type" value="Genomic_DNA"/>
</dbReference>
<feature type="domain" description="Flagellar motor switch protein FliG N-terminal" evidence="13">
    <location>
        <begin position="29"/>
        <end position="131"/>
    </location>
</feature>
<keyword evidence="5" id="KW-1003">Cell membrane</keyword>
<dbReference type="GO" id="GO:0071973">
    <property type="term" value="P:bacterial-type flagellum-dependent cell motility"/>
    <property type="evidence" value="ECO:0007669"/>
    <property type="project" value="InterPro"/>
</dbReference>
<dbReference type="GO" id="GO:0009425">
    <property type="term" value="C:bacterial-type flagellum basal body"/>
    <property type="evidence" value="ECO:0007669"/>
    <property type="project" value="UniProtKB-SubCell"/>
</dbReference>
<keyword evidence="8" id="KW-0472">Membrane</keyword>
<dbReference type="InterPro" id="IPR028263">
    <property type="entry name" value="FliG_N"/>
</dbReference>
<keyword evidence="6" id="KW-0145">Chemotaxis</keyword>
<protein>
    <recommendedName>
        <fullName evidence="4">Flagellar motor switch protein FliG</fullName>
    </recommendedName>
</protein>
<dbReference type="Gene3D" id="1.10.220.30">
    <property type="match status" value="3"/>
</dbReference>
<dbReference type="Pfam" id="PF14842">
    <property type="entry name" value="FliG_N"/>
    <property type="match status" value="1"/>
</dbReference>
<dbReference type="InterPro" id="IPR000090">
    <property type="entry name" value="Flg_Motor_Flig"/>
</dbReference>
<evidence type="ECO:0000313" key="14">
    <source>
        <dbReference type="EMBL" id="GGW21658.1"/>
    </source>
</evidence>
<keyword evidence="9" id="KW-0975">Bacterial flagellum</keyword>
<comment type="subcellular location">
    <subcellularLocation>
        <location evidence="1">Bacterial flagellum basal body</location>
    </subcellularLocation>
    <subcellularLocation>
        <location evidence="2">Cell membrane</location>
        <topology evidence="2">Peripheral membrane protein</topology>
        <orientation evidence="2">Cytoplasmic side</orientation>
    </subcellularLocation>
</comment>
<dbReference type="Pfam" id="PF14841">
    <property type="entry name" value="FliG_M"/>
    <property type="match status" value="1"/>
</dbReference>
<proteinExistence type="inferred from homology"/>
<dbReference type="PRINTS" id="PR00954">
    <property type="entry name" value="FLGMOTORFLIG"/>
</dbReference>
<evidence type="ECO:0000256" key="2">
    <source>
        <dbReference type="ARBA" id="ARBA00004413"/>
    </source>
</evidence>
<organism evidence="14 15">
    <name type="scientific">Gemmobacter lanyuensis</name>
    <dbReference type="NCBI Taxonomy" id="1054497"/>
    <lineage>
        <taxon>Bacteria</taxon>
        <taxon>Pseudomonadati</taxon>
        <taxon>Pseudomonadota</taxon>
        <taxon>Alphaproteobacteria</taxon>
        <taxon>Rhodobacterales</taxon>
        <taxon>Paracoccaceae</taxon>
        <taxon>Gemmobacter</taxon>
    </lineage>
</organism>
<dbReference type="InterPro" id="IPR011002">
    <property type="entry name" value="FliG_a-hlx"/>
</dbReference>
<dbReference type="AlphaFoldDB" id="A0A918IL52"/>